<dbReference type="EMBL" id="CP036432">
    <property type="protein sequence ID" value="QDV86981.1"/>
    <property type="molecule type" value="Genomic_DNA"/>
</dbReference>
<evidence type="ECO:0000313" key="1">
    <source>
        <dbReference type="EMBL" id="QDV86903.1"/>
    </source>
</evidence>
<sequence length="69" mass="7913">MDAGKINAEWMRNAQNNETTGSTIADWFIERTNSSVEIDEDGSVWVYDSQSWLSQERIDEICREIDAAN</sequence>
<accession>A0ABX5XYZ2</accession>
<reference evidence="2 3" key="1">
    <citation type="submission" date="2019-02" db="EMBL/GenBank/DDBJ databases">
        <title>Deep-cultivation of Planctomycetes and their phenomic and genomic characterization uncovers novel biology.</title>
        <authorList>
            <person name="Wiegand S."/>
            <person name="Jogler M."/>
            <person name="Boedeker C."/>
            <person name="Pinto D."/>
            <person name="Vollmers J."/>
            <person name="Rivas-Marin E."/>
            <person name="Kohn T."/>
            <person name="Peeters S.H."/>
            <person name="Heuer A."/>
            <person name="Rast P."/>
            <person name="Oberbeckmann S."/>
            <person name="Bunk B."/>
            <person name="Jeske O."/>
            <person name="Meyerdierks A."/>
            <person name="Storesund J.E."/>
            <person name="Kallscheuer N."/>
            <person name="Luecker S."/>
            <person name="Lage O.M."/>
            <person name="Pohl T."/>
            <person name="Merkel B.J."/>
            <person name="Hornburger P."/>
            <person name="Mueller R.-W."/>
            <person name="Bruemmer F."/>
            <person name="Labrenz M."/>
            <person name="Spormann A.M."/>
            <person name="Op den Camp H."/>
            <person name="Overmann J."/>
            <person name="Amann R."/>
            <person name="Jetten M.S.M."/>
            <person name="Mascher T."/>
            <person name="Medema M.H."/>
            <person name="Devos D.P."/>
            <person name="Kaster A.-K."/>
            <person name="Ovreas L."/>
            <person name="Rohde M."/>
            <person name="Galperin M.Y."/>
            <person name="Jogler C."/>
        </authorList>
    </citation>
    <scope>NUCLEOTIDE SEQUENCE [LARGE SCALE GENOMIC DNA]</scope>
    <source>
        <strain evidence="2 3">TBK1r</strain>
    </source>
</reference>
<dbReference type="RefSeq" id="WP_145218363.1">
    <property type="nucleotide sequence ID" value="NZ_CP036432.1"/>
</dbReference>
<dbReference type="EMBL" id="CP036432">
    <property type="protein sequence ID" value="QDV86903.1"/>
    <property type="molecule type" value="Genomic_DNA"/>
</dbReference>
<evidence type="ECO:0000313" key="2">
    <source>
        <dbReference type="EMBL" id="QDV86981.1"/>
    </source>
</evidence>
<dbReference type="Proteomes" id="UP000318081">
    <property type="component" value="Chromosome"/>
</dbReference>
<proteinExistence type="predicted"/>
<evidence type="ECO:0000313" key="3">
    <source>
        <dbReference type="Proteomes" id="UP000318081"/>
    </source>
</evidence>
<name>A0ABX5XYZ2_9BACT</name>
<protein>
    <submittedName>
        <fullName evidence="2">Uncharacterized protein</fullName>
    </submittedName>
</protein>
<gene>
    <name evidence="1" type="ORF">TBK1r_59300</name>
    <name evidence="2" type="ORF">TBK1r_60080</name>
</gene>
<keyword evidence="3" id="KW-1185">Reference proteome</keyword>
<organism evidence="2 3">
    <name type="scientific">Stieleria magnilauensis</name>
    <dbReference type="NCBI Taxonomy" id="2527963"/>
    <lineage>
        <taxon>Bacteria</taxon>
        <taxon>Pseudomonadati</taxon>
        <taxon>Planctomycetota</taxon>
        <taxon>Planctomycetia</taxon>
        <taxon>Pirellulales</taxon>
        <taxon>Pirellulaceae</taxon>
        <taxon>Stieleria</taxon>
    </lineage>
</organism>